<evidence type="ECO:0000313" key="3">
    <source>
        <dbReference type="Proteomes" id="UP000034883"/>
    </source>
</evidence>
<feature type="compositionally biased region" description="Basic and acidic residues" evidence="1">
    <location>
        <begin position="16"/>
        <end position="26"/>
    </location>
</feature>
<feature type="region of interest" description="Disordered" evidence="1">
    <location>
        <begin position="1"/>
        <end position="61"/>
    </location>
</feature>
<feature type="compositionally biased region" description="Low complexity" evidence="1">
    <location>
        <begin position="36"/>
        <end position="51"/>
    </location>
</feature>
<keyword evidence="3" id="KW-1185">Reference proteome</keyword>
<evidence type="ECO:0000313" key="2">
    <source>
        <dbReference type="EMBL" id="AKF10817.1"/>
    </source>
</evidence>
<accession>A0A0F6W9H5</accession>
<dbReference type="Proteomes" id="UP000034883">
    <property type="component" value="Chromosome"/>
</dbReference>
<gene>
    <name evidence="2" type="ORF">DB32_007966</name>
</gene>
<name>A0A0F6W9H5_9BACT</name>
<sequence>MTVDRESTLSTPGCRLRVDTGNDHRAPPYAGPPACAPLSSPPRSCSRAAPPIRVSRAPSRR</sequence>
<reference evidence="2 3" key="1">
    <citation type="submission" date="2015-03" db="EMBL/GenBank/DDBJ databases">
        <title>Genome assembly of Sandaracinus amylolyticus DSM 53668.</title>
        <authorList>
            <person name="Sharma G."/>
            <person name="Subramanian S."/>
        </authorList>
    </citation>
    <scope>NUCLEOTIDE SEQUENCE [LARGE SCALE GENOMIC DNA]</scope>
    <source>
        <strain evidence="2 3">DSM 53668</strain>
    </source>
</reference>
<protein>
    <submittedName>
        <fullName evidence="2">Uncharacterized protein</fullName>
    </submittedName>
</protein>
<dbReference type="AlphaFoldDB" id="A0A0F6W9H5"/>
<organism evidence="2 3">
    <name type="scientific">Sandaracinus amylolyticus</name>
    <dbReference type="NCBI Taxonomy" id="927083"/>
    <lineage>
        <taxon>Bacteria</taxon>
        <taxon>Pseudomonadati</taxon>
        <taxon>Myxococcota</taxon>
        <taxon>Polyangia</taxon>
        <taxon>Polyangiales</taxon>
        <taxon>Sandaracinaceae</taxon>
        <taxon>Sandaracinus</taxon>
    </lineage>
</organism>
<dbReference type="STRING" id="927083.DB32_007966"/>
<evidence type="ECO:0000256" key="1">
    <source>
        <dbReference type="SAM" id="MobiDB-lite"/>
    </source>
</evidence>
<proteinExistence type="predicted"/>
<dbReference type="EMBL" id="CP011125">
    <property type="protein sequence ID" value="AKF10817.1"/>
    <property type="molecule type" value="Genomic_DNA"/>
</dbReference>
<dbReference type="KEGG" id="samy:DB32_007966"/>